<reference evidence="2 3" key="1">
    <citation type="submission" date="2014-06" db="EMBL/GenBank/DDBJ databases">
        <authorList>
            <consortium name="DOE Joint Genome Institute"/>
            <person name="Kuo A."/>
            <person name="Kohler A."/>
            <person name="Nagy L.G."/>
            <person name="Floudas D."/>
            <person name="Copeland A."/>
            <person name="Barry K.W."/>
            <person name="Cichocki N."/>
            <person name="Veneault-Fourrey C."/>
            <person name="LaButti K."/>
            <person name="Lindquist E.A."/>
            <person name="Lipzen A."/>
            <person name="Lundell T."/>
            <person name="Morin E."/>
            <person name="Murat C."/>
            <person name="Sun H."/>
            <person name="Tunlid A."/>
            <person name="Henrissat B."/>
            <person name="Grigoriev I.V."/>
            <person name="Hibbett D.S."/>
            <person name="Martin F."/>
            <person name="Nordberg H.P."/>
            <person name="Cantor M.N."/>
            <person name="Hua S.X."/>
        </authorList>
    </citation>
    <scope>NUCLEOTIDE SEQUENCE [LARGE SCALE GENOMIC DNA]</scope>
    <source>
        <strain evidence="2 3">ATCC 200175</strain>
    </source>
</reference>
<evidence type="ECO:0000313" key="2">
    <source>
        <dbReference type="EMBL" id="KIJ06242.1"/>
    </source>
</evidence>
<feature type="compositionally biased region" description="Basic residues" evidence="1">
    <location>
        <begin position="79"/>
        <end position="93"/>
    </location>
</feature>
<proteinExistence type="predicted"/>
<reference evidence="3" key="2">
    <citation type="submission" date="2015-01" db="EMBL/GenBank/DDBJ databases">
        <title>Evolutionary Origins and Diversification of the Mycorrhizal Mutualists.</title>
        <authorList>
            <consortium name="DOE Joint Genome Institute"/>
            <consortium name="Mycorrhizal Genomics Consortium"/>
            <person name="Kohler A."/>
            <person name="Kuo A."/>
            <person name="Nagy L.G."/>
            <person name="Floudas D."/>
            <person name="Copeland A."/>
            <person name="Barry K.W."/>
            <person name="Cichocki N."/>
            <person name="Veneault-Fourrey C."/>
            <person name="LaButti K."/>
            <person name="Lindquist E.A."/>
            <person name="Lipzen A."/>
            <person name="Lundell T."/>
            <person name="Morin E."/>
            <person name="Murat C."/>
            <person name="Riley R."/>
            <person name="Ohm R."/>
            <person name="Sun H."/>
            <person name="Tunlid A."/>
            <person name="Henrissat B."/>
            <person name="Grigoriev I.V."/>
            <person name="Hibbett D.S."/>
            <person name="Martin F."/>
        </authorList>
    </citation>
    <scope>NUCLEOTIDE SEQUENCE [LARGE SCALE GENOMIC DNA]</scope>
    <source>
        <strain evidence="3">ATCC 200175</strain>
    </source>
</reference>
<evidence type="ECO:0000313" key="3">
    <source>
        <dbReference type="Proteomes" id="UP000053647"/>
    </source>
</evidence>
<organism evidence="2 3">
    <name type="scientific">Paxillus involutus ATCC 200175</name>
    <dbReference type="NCBI Taxonomy" id="664439"/>
    <lineage>
        <taxon>Eukaryota</taxon>
        <taxon>Fungi</taxon>
        <taxon>Dikarya</taxon>
        <taxon>Basidiomycota</taxon>
        <taxon>Agaricomycotina</taxon>
        <taxon>Agaricomycetes</taxon>
        <taxon>Agaricomycetidae</taxon>
        <taxon>Boletales</taxon>
        <taxon>Paxilineae</taxon>
        <taxon>Paxillaceae</taxon>
        <taxon>Paxillus</taxon>
    </lineage>
</organism>
<dbReference type="HOGENOM" id="CLU_032582_0_0_1"/>
<feature type="region of interest" description="Disordered" evidence="1">
    <location>
        <begin position="1"/>
        <end position="24"/>
    </location>
</feature>
<accession>A0A0C9TDH4</accession>
<name>A0A0C9TDH4_PAXIN</name>
<keyword evidence="3" id="KW-1185">Reference proteome</keyword>
<dbReference type="AlphaFoldDB" id="A0A0C9TDH4"/>
<dbReference type="OrthoDB" id="3056089at2759"/>
<sequence length="541" mass="59299">MSEDESGNQPMATVISHSDKPHRVVKEGPFTFIYEFSPEPSAAAVSGSPPQSQPASRPQKRSTRSEQASDVEEQLPTKTGKHKWHTKKPKPSKCKVVVDETEESGGDNGDNEPPREISGHVFLESTSTQLVSTRGRSGKGSTAVVKSIQCPAFLFSTTTSFDYLVQEIAKAAKTNVAQLVLTRLHWKHETPAKGERKLLANDVGYKTMLKSIEAKKGNPVIFFYLPKPVEIEEPPVLSTIRNNLVMTNYDELLSGENDGIKGQIDLMQNSYTAQRGQLDERYPIGNHLLFPGKRIYAAKEKDFWELSPLRLNVWASAIAKGRATYDIPPTSAHFTASAMIKPRRPEPGSSLTTFAAYHTYQKATTGHAETLPAPTGNEFAGAYQAGGAPLPMPATVYPPPNMLQPYYPQYPGFPPPYFPPGPSYYGLPYQVPPNSQVPSSNILPARNPPSPAVSSPSATTSHSVTLEMFCARYAIPTKDAEWLAAIEYTPGNRLVERLSEADWKAAGFSVLGWPGFLYAHNKFCKAIRDGSWGENVVATST</sequence>
<dbReference type="Proteomes" id="UP000053647">
    <property type="component" value="Unassembled WGS sequence"/>
</dbReference>
<gene>
    <name evidence="2" type="ORF">PAXINDRAFT_20557</name>
</gene>
<protein>
    <submittedName>
        <fullName evidence="2">Uncharacterized protein</fullName>
    </submittedName>
</protein>
<feature type="region of interest" description="Disordered" evidence="1">
    <location>
        <begin position="40"/>
        <end position="117"/>
    </location>
</feature>
<feature type="compositionally biased region" description="Low complexity" evidence="1">
    <location>
        <begin position="40"/>
        <end position="57"/>
    </location>
</feature>
<feature type="region of interest" description="Disordered" evidence="1">
    <location>
        <begin position="436"/>
        <end position="458"/>
    </location>
</feature>
<evidence type="ECO:0000256" key="1">
    <source>
        <dbReference type="SAM" id="MobiDB-lite"/>
    </source>
</evidence>
<dbReference type="EMBL" id="KN820430">
    <property type="protein sequence ID" value="KIJ06242.1"/>
    <property type="molecule type" value="Genomic_DNA"/>
</dbReference>